<keyword evidence="4" id="KW-1185">Reference proteome</keyword>
<keyword evidence="1" id="KW-0812">Transmembrane</keyword>
<dbReference type="PANTHER" id="PTHR33546">
    <property type="entry name" value="LARGE, MULTIFUNCTIONAL SECRETED PROTEIN-RELATED"/>
    <property type="match status" value="1"/>
</dbReference>
<feature type="transmembrane region" description="Helical" evidence="1">
    <location>
        <begin position="7"/>
        <end position="26"/>
    </location>
</feature>
<name>A0A117UWP3_9SPHN</name>
<dbReference type="Gene3D" id="2.120.10.30">
    <property type="entry name" value="TolB, C-terminal domain"/>
    <property type="match status" value="1"/>
</dbReference>
<feature type="domain" description="Pyrroloquinoline quinone-dependent pyranose dehydrogenase beta-propeller" evidence="2">
    <location>
        <begin position="71"/>
        <end position="290"/>
    </location>
</feature>
<dbReference type="EMBL" id="LLZS01000003">
    <property type="protein sequence ID" value="KUR72264.1"/>
    <property type="molecule type" value="Genomic_DNA"/>
</dbReference>
<keyword evidence="1" id="KW-1133">Transmembrane helix</keyword>
<proteinExistence type="predicted"/>
<evidence type="ECO:0000313" key="4">
    <source>
        <dbReference type="Proteomes" id="UP000058012"/>
    </source>
</evidence>
<sequence>MLTIRKALIGLIIVLIVLGLGAIWLLRGDTAQLALDKTTGPKPELVEAAPQWFPTIGIAKPVGWAAGEKPVAAQGLVVTRFADQLDHPRALTVLPNGDVLAAETNGPAQRGPGGITGLVMGYLMSSAGAGEASPNKIVVLRDSNGDGLADQRFEMSNPGLNSPFGMVLREGRLYVANHDAVVSWPFTAGQTTLEGKPEKLMDLPGGGNHWARNLLLSPDGNLLYITVGSASNIGERGLDAEKGRAAIYEYDFVRKSSRRYAEGLRNPNGLDWNPRSGELWTTVNERDMLGSDLVPDYLTNVPVGAQYGWPWVYWKKNIDWRVNDPMPRDMFSYVRKPEYGLGSHVAPLGLVFARGGNLMGEGFASGAFVARHGSWNRKPLSGYDVVFVAFDNNGNAVPKPPVPVLTGFLTKDDKAHGRPTWVAFARDGALLVSDDTGGVIWRVVAPGAKPAAAIAPIPATPMPPAPKLGTKFIVKPTMDSDLTKPQN</sequence>
<dbReference type="RefSeq" id="WP_067906436.1">
    <property type="nucleotide sequence ID" value="NZ_KQ954244.1"/>
</dbReference>
<evidence type="ECO:0000313" key="3">
    <source>
        <dbReference type="EMBL" id="KUR72264.1"/>
    </source>
</evidence>
<comment type="caution">
    <text evidence="3">The sequence shown here is derived from an EMBL/GenBank/DDBJ whole genome shotgun (WGS) entry which is preliminary data.</text>
</comment>
<evidence type="ECO:0000256" key="1">
    <source>
        <dbReference type="SAM" id="Phobius"/>
    </source>
</evidence>
<dbReference type="InterPro" id="IPR011042">
    <property type="entry name" value="6-blade_b-propeller_TolB-like"/>
</dbReference>
<reference evidence="3 4" key="1">
    <citation type="submission" date="2015-10" db="EMBL/GenBank/DDBJ databases">
        <title>Draft genome sequence of Novosphingobium fuchskuhlense DSM 25065 isolated from a surface water sample of the southwest basin of Lake Grosse Fuchskuhle.</title>
        <authorList>
            <person name="Ruckert C."/>
            <person name="Winkler A."/>
            <person name="Glaeser J."/>
            <person name="Grossart H.-P."/>
            <person name="Kalinowski J."/>
            <person name="Glaeser S."/>
        </authorList>
    </citation>
    <scope>NUCLEOTIDE SEQUENCE [LARGE SCALE GENOMIC DNA]</scope>
    <source>
        <strain evidence="3 4">FNE08-7</strain>
    </source>
</reference>
<dbReference type="STRING" id="1117702.AQZ52_03005"/>
<dbReference type="OrthoDB" id="9770043at2"/>
<keyword evidence="1" id="KW-0472">Membrane</keyword>
<dbReference type="PANTHER" id="PTHR33546:SF1">
    <property type="entry name" value="LARGE, MULTIFUNCTIONAL SECRETED PROTEIN"/>
    <property type="match status" value="1"/>
</dbReference>
<dbReference type="InterPro" id="IPR011041">
    <property type="entry name" value="Quinoprot_gluc/sorb_DH_b-prop"/>
</dbReference>
<dbReference type="Pfam" id="PF22807">
    <property type="entry name" value="TrAA12"/>
    <property type="match status" value="2"/>
</dbReference>
<evidence type="ECO:0000259" key="2">
    <source>
        <dbReference type="Pfam" id="PF22807"/>
    </source>
</evidence>
<organism evidence="3 4">
    <name type="scientific">Novosphingobium fuchskuhlense</name>
    <dbReference type="NCBI Taxonomy" id="1117702"/>
    <lineage>
        <taxon>Bacteria</taxon>
        <taxon>Pseudomonadati</taxon>
        <taxon>Pseudomonadota</taxon>
        <taxon>Alphaproteobacteria</taxon>
        <taxon>Sphingomonadales</taxon>
        <taxon>Sphingomonadaceae</taxon>
        <taxon>Novosphingobium</taxon>
    </lineage>
</organism>
<dbReference type="SUPFAM" id="SSF50952">
    <property type="entry name" value="Soluble quinoprotein glucose dehydrogenase"/>
    <property type="match status" value="1"/>
</dbReference>
<accession>A0A117UWP3</accession>
<dbReference type="InterPro" id="IPR054539">
    <property type="entry name" value="Beta-prop_PDH"/>
</dbReference>
<gene>
    <name evidence="3" type="ORF">AQZ52_03005</name>
</gene>
<dbReference type="AlphaFoldDB" id="A0A117UWP3"/>
<dbReference type="Proteomes" id="UP000058012">
    <property type="component" value="Unassembled WGS sequence"/>
</dbReference>
<feature type="domain" description="Pyrroloquinoline quinone-dependent pyranose dehydrogenase beta-propeller" evidence="2">
    <location>
        <begin position="334"/>
        <end position="442"/>
    </location>
</feature>
<protein>
    <submittedName>
        <fullName evidence="3">Sorbosone dehydrogenase</fullName>
    </submittedName>
</protein>